<dbReference type="Proteomes" id="UP000838160">
    <property type="component" value="Unassembled WGS sequence"/>
</dbReference>
<dbReference type="InterPro" id="IPR000340">
    <property type="entry name" value="Dual-sp_phosphatase_cat-dom"/>
</dbReference>
<sequence>MQQVFFIEKTVAGRCGPDNRMWDLAELRNNNVAAILSVNDGEMVHVSLLDTLGIAYKNIPLSSNAPALDGDLELCLNSLPQILGFLDLHKRDGLVIVHCKSGKDRTGLALAAYLMQTKKLLPIEAIEAVKKVRSVAFTAPGWDEFSLKVLSALRDT</sequence>
<dbReference type="Gene3D" id="3.90.190.10">
    <property type="entry name" value="Protein tyrosine phosphatase superfamily"/>
    <property type="match status" value="1"/>
</dbReference>
<dbReference type="InterPro" id="IPR000387">
    <property type="entry name" value="Tyr_Pase_dom"/>
</dbReference>
<accession>A0ABN8DJT9</accession>
<name>A0ABN8DJT9_9VIBR</name>
<feature type="domain" description="Tyrosine specific protein phosphatases" evidence="1">
    <location>
        <begin position="80"/>
        <end position="133"/>
    </location>
</feature>
<reference evidence="2" key="1">
    <citation type="submission" date="2021-12" db="EMBL/GenBank/DDBJ databases">
        <authorList>
            <person name="Rodrigo-Torres L."/>
            <person name="Arahal R. D."/>
            <person name="Lucena T."/>
        </authorList>
    </citation>
    <scope>NUCLEOTIDE SEQUENCE</scope>
    <source>
        <strain evidence="2">CECT 8226</strain>
    </source>
</reference>
<evidence type="ECO:0000259" key="1">
    <source>
        <dbReference type="PROSITE" id="PS50056"/>
    </source>
</evidence>
<dbReference type="InterPro" id="IPR029021">
    <property type="entry name" value="Prot-tyrosine_phosphatase-like"/>
</dbReference>
<organism evidence="2 3">
    <name type="scientific">Vibrio hippocampi</name>
    <dbReference type="NCBI Taxonomy" id="654686"/>
    <lineage>
        <taxon>Bacteria</taxon>
        <taxon>Pseudomonadati</taxon>
        <taxon>Pseudomonadota</taxon>
        <taxon>Gammaproteobacteria</taxon>
        <taxon>Vibrionales</taxon>
        <taxon>Vibrionaceae</taxon>
        <taxon>Vibrio</taxon>
    </lineage>
</organism>
<proteinExistence type="predicted"/>
<gene>
    <name evidence="2" type="ORF">VHP8226_01586</name>
</gene>
<dbReference type="Pfam" id="PF00782">
    <property type="entry name" value="DSPc"/>
    <property type="match status" value="1"/>
</dbReference>
<protein>
    <recommendedName>
        <fullName evidence="1">Tyrosine specific protein phosphatases domain-containing protein</fullName>
    </recommendedName>
</protein>
<dbReference type="RefSeq" id="WP_237484527.1">
    <property type="nucleotide sequence ID" value="NZ_CAKLCM010000002.1"/>
</dbReference>
<evidence type="ECO:0000313" key="2">
    <source>
        <dbReference type="EMBL" id="CAH0526110.1"/>
    </source>
</evidence>
<dbReference type="PROSITE" id="PS50056">
    <property type="entry name" value="TYR_PHOSPHATASE_2"/>
    <property type="match status" value="1"/>
</dbReference>
<keyword evidence="3" id="KW-1185">Reference proteome</keyword>
<dbReference type="SUPFAM" id="SSF52799">
    <property type="entry name" value="(Phosphotyrosine protein) phosphatases II"/>
    <property type="match status" value="1"/>
</dbReference>
<evidence type="ECO:0000313" key="3">
    <source>
        <dbReference type="Proteomes" id="UP000838160"/>
    </source>
</evidence>
<dbReference type="PROSITE" id="PS00383">
    <property type="entry name" value="TYR_PHOSPHATASE_1"/>
    <property type="match status" value="1"/>
</dbReference>
<dbReference type="EMBL" id="CAKLCM010000002">
    <property type="protein sequence ID" value="CAH0526110.1"/>
    <property type="molecule type" value="Genomic_DNA"/>
</dbReference>
<comment type="caution">
    <text evidence="2">The sequence shown here is derived from an EMBL/GenBank/DDBJ whole genome shotgun (WGS) entry which is preliminary data.</text>
</comment>
<dbReference type="InterPro" id="IPR016130">
    <property type="entry name" value="Tyr_Pase_AS"/>
</dbReference>